<dbReference type="Pfam" id="PF01335">
    <property type="entry name" value="DED"/>
    <property type="match status" value="2"/>
</dbReference>
<evidence type="ECO:0000313" key="20">
    <source>
        <dbReference type="EMBL" id="NXI99403.1"/>
    </source>
</evidence>
<comment type="catalytic activity">
    <reaction evidence="13">
        <text>Strict requirement for Asp at position P1 and has a preferred cleavage sequence of (Leu/Asp/Val)-Glu-Thr-Asp-|-(Gly/Ser/Ala).</text>
        <dbReference type="EC" id="3.4.22.61"/>
    </reaction>
</comment>
<dbReference type="SMART" id="SM00031">
    <property type="entry name" value="DED"/>
    <property type="match status" value="2"/>
</dbReference>
<feature type="domain" description="Caspase family p10" evidence="18">
    <location>
        <begin position="370"/>
        <end position="455"/>
    </location>
</feature>
<evidence type="ECO:0000256" key="4">
    <source>
        <dbReference type="ARBA" id="ARBA00022490"/>
    </source>
</evidence>
<evidence type="ECO:0000256" key="16">
    <source>
        <dbReference type="RuleBase" id="RU003971"/>
    </source>
</evidence>
<dbReference type="PANTHER" id="PTHR48169">
    <property type="entry name" value="DED DOMAIN-CONTAINING PROTEIN"/>
    <property type="match status" value="1"/>
</dbReference>
<keyword evidence="5" id="KW-0597">Phosphoprotein</keyword>
<dbReference type="SUPFAM" id="SSF47986">
    <property type="entry name" value="DEATH domain"/>
    <property type="match status" value="2"/>
</dbReference>
<evidence type="ECO:0000259" key="17">
    <source>
        <dbReference type="PROSITE" id="PS50168"/>
    </source>
</evidence>
<dbReference type="GO" id="GO:0006915">
    <property type="term" value="P:apoptotic process"/>
    <property type="evidence" value="ECO:0007669"/>
    <property type="project" value="UniProtKB-KW"/>
</dbReference>
<evidence type="ECO:0000256" key="1">
    <source>
        <dbReference type="ARBA" id="ARBA00004123"/>
    </source>
</evidence>
<evidence type="ECO:0000256" key="15">
    <source>
        <dbReference type="ARBA" id="ARBA00068172"/>
    </source>
</evidence>
<dbReference type="GO" id="GO:0043065">
    <property type="term" value="P:positive regulation of apoptotic process"/>
    <property type="evidence" value="ECO:0007669"/>
    <property type="project" value="UniProtKB-ARBA"/>
</dbReference>
<dbReference type="GO" id="GO:0006508">
    <property type="term" value="P:proteolysis"/>
    <property type="evidence" value="ECO:0007669"/>
    <property type="project" value="UniProtKB-KW"/>
</dbReference>
<name>A0A7K9XR34_9GRUI</name>
<feature type="domain" description="DED" evidence="17">
    <location>
        <begin position="4"/>
        <end position="82"/>
    </location>
</feature>
<keyword evidence="8" id="KW-0677">Repeat</keyword>
<protein>
    <recommendedName>
        <fullName evidence="15">Caspase-8</fullName>
        <ecNumber evidence="14">3.4.22.61</ecNumber>
    </recommendedName>
</protein>
<dbReference type="InterPro" id="IPR015917">
    <property type="entry name" value="Pept_C14A"/>
</dbReference>
<sequence>MSTGFHKLLFDISEALVADELEALKFLSLEHIPRRKLEAIQEPKAFFEVLQEKGMIEAGNLAFLKELLYWISRIDLLEVQLGSSREAMERELRIPGRAWVSAYRQLLYGIAEDLTPEDVKNVKFLLQKQIPKTKLQDNASMLKVLLEMEKYGIIKEDDLAMLKYILKGFRADIKKKIDTYEEKKKESDSKEKFHYPVSVSVHQAGQRAEGETAHLLVESYKMKNIPHGYCVILNNYIFKNPCEVREGTIKDKEAVERVFKWLQFETVEHMDLEAKQMYAKIKEYSKKDHSNMDCFVCFIFSHGEKDKIKGVDHEFVNIKDLLSCFSGSNCPSLAGKPKLFFIQACQGYAGHPAVTVQEDFSGHLETDATPLASIPDQADILVGMATVEDYECYRCTKTGSIYVQCLCDKMESLCPLRKDLITILTEVNKEVGGRVLNGWKQMPKITSTLRKQLIFQIPQSPSIEK</sequence>
<dbReference type="EMBL" id="VWZZ01006367">
    <property type="protein sequence ID" value="NXI99403.1"/>
    <property type="molecule type" value="Genomic_DNA"/>
</dbReference>
<dbReference type="GO" id="GO:0051604">
    <property type="term" value="P:protein maturation"/>
    <property type="evidence" value="ECO:0007669"/>
    <property type="project" value="UniProtKB-ARBA"/>
</dbReference>
<keyword evidence="9" id="KW-0378">Hydrolase</keyword>
<gene>
    <name evidence="20" type="primary">Casp8_1</name>
    <name evidence="20" type="ORF">PSOCRE_R08161</name>
</gene>
<evidence type="ECO:0000256" key="7">
    <source>
        <dbReference type="ARBA" id="ARBA00022703"/>
    </source>
</evidence>
<evidence type="ECO:0000256" key="3">
    <source>
        <dbReference type="ARBA" id="ARBA00010134"/>
    </source>
</evidence>
<dbReference type="PROSITE" id="PS50168">
    <property type="entry name" value="DED"/>
    <property type="match status" value="2"/>
</dbReference>
<organism evidence="20 21">
    <name type="scientific">Psophia crepitans</name>
    <name type="common">common trumpeter</name>
    <dbReference type="NCBI Taxonomy" id="54359"/>
    <lineage>
        <taxon>Eukaryota</taxon>
        <taxon>Metazoa</taxon>
        <taxon>Chordata</taxon>
        <taxon>Craniata</taxon>
        <taxon>Vertebrata</taxon>
        <taxon>Euteleostomi</taxon>
        <taxon>Archelosauria</taxon>
        <taxon>Archosauria</taxon>
        <taxon>Dinosauria</taxon>
        <taxon>Saurischia</taxon>
        <taxon>Theropoda</taxon>
        <taxon>Coelurosauria</taxon>
        <taxon>Aves</taxon>
        <taxon>Neognathae</taxon>
        <taxon>Neoaves</taxon>
        <taxon>Gruiformes</taxon>
        <taxon>Psophiidae</taxon>
        <taxon>Psophia</taxon>
    </lineage>
</organism>
<dbReference type="InterPro" id="IPR033170">
    <property type="entry name" value="Caspase-8_DED1"/>
</dbReference>
<evidence type="ECO:0000256" key="13">
    <source>
        <dbReference type="ARBA" id="ARBA00051626"/>
    </source>
</evidence>
<dbReference type="Pfam" id="PF00656">
    <property type="entry name" value="Peptidase_C14"/>
    <property type="match status" value="1"/>
</dbReference>
<evidence type="ECO:0000313" key="21">
    <source>
        <dbReference type="Proteomes" id="UP000587472"/>
    </source>
</evidence>
<keyword evidence="21" id="KW-1185">Reference proteome</keyword>
<evidence type="ECO:0000256" key="2">
    <source>
        <dbReference type="ARBA" id="ARBA00004496"/>
    </source>
</evidence>
<comment type="similarity">
    <text evidence="3 16">Belongs to the peptidase C14A family.</text>
</comment>
<dbReference type="PANTHER" id="PTHR48169:SF7">
    <property type="entry name" value="CASPASE 10"/>
    <property type="match status" value="1"/>
</dbReference>
<evidence type="ECO:0000256" key="12">
    <source>
        <dbReference type="ARBA" id="ARBA00023242"/>
    </source>
</evidence>
<dbReference type="InterPro" id="IPR016129">
    <property type="entry name" value="Caspase_his_AS"/>
</dbReference>
<dbReference type="PROSITE" id="PS01121">
    <property type="entry name" value="CASPASE_HIS"/>
    <property type="match status" value="1"/>
</dbReference>
<dbReference type="InterPro" id="IPR029030">
    <property type="entry name" value="Caspase-like_dom_sf"/>
</dbReference>
<feature type="domain" description="Caspase family p20" evidence="19">
    <location>
        <begin position="226"/>
        <end position="349"/>
    </location>
</feature>
<dbReference type="InterPro" id="IPR001309">
    <property type="entry name" value="Pept_C14_p20"/>
</dbReference>
<evidence type="ECO:0000256" key="9">
    <source>
        <dbReference type="ARBA" id="ARBA00022801"/>
    </source>
</evidence>
<dbReference type="AlphaFoldDB" id="A0A7K9XR34"/>
<evidence type="ECO:0000256" key="6">
    <source>
        <dbReference type="ARBA" id="ARBA00022670"/>
    </source>
</evidence>
<evidence type="ECO:0000256" key="10">
    <source>
        <dbReference type="ARBA" id="ARBA00022807"/>
    </source>
</evidence>
<feature type="domain" description="DED" evidence="17">
    <location>
        <begin position="102"/>
        <end position="179"/>
    </location>
</feature>
<dbReference type="PROSITE" id="PS50208">
    <property type="entry name" value="CASPASE_P20"/>
    <property type="match status" value="1"/>
</dbReference>
<keyword evidence="11" id="KW-0865">Zymogen</keyword>
<evidence type="ECO:0000256" key="11">
    <source>
        <dbReference type="ARBA" id="ARBA00023145"/>
    </source>
</evidence>
<keyword evidence="10" id="KW-0788">Thiol protease</keyword>
<dbReference type="PROSITE" id="PS01122">
    <property type="entry name" value="CASPASE_CYS"/>
    <property type="match status" value="1"/>
</dbReference>
<dbReference type="InterPro" id="IPR033139">
    <property type="entry name" value="Caspase_cys_AS"/>
</dbReference>
<dbReference type="Gene3D" id="3.40.50.1460">
    <property type="match status" value="1"/>
</dbReference>
<evidence type="ECO:0000256" key="5">
    <source>
        <dbReference type="ARBA" id="ARBA00022553"/>
    </source>
</evidence>
<evidence type="ECO:0000259" key="18">
    <source>
        <dbReference type="PROSITE" id="PS50207"/>
    </source>
</evidence>
<dbReference type="SUPFAM" id="SSF52129">
    <property type="entry name" value="Caspase-like"/>
    <property type="match status" value="1"/>
</dbReference>
<dbReference type="InterPro" id="IPR011600">
    <property type="entry name" value="Pept_C14_caspase"/>
</dbReference>
<dbReference type="SMART" id="SM00115">
    <property type="entry name" value="CASc"/>
    <property type="match status" value="1"/>
</dbReference>
<keyword evidence="6" id="KW-0645">Protease</keyword>
<comment type="subcellular location">
    <subcellularLocation>
        <location evidence="2">Cytoplasm</location>
    </subcellularLocation>
    <subcellularLocation>
        <location evidence="1">Nucleus</location>
    </subcellularLocation>
</comment>
<evidence type="ECO:0000256" key="8">
    <source>
        <dbReference type="ARBA" id="ARBA00022737"/>
    </source>
</evidence>
<proteinExistence type="inferred from homology"/>
<dbReference type="FunFam" id="1.10.533.10:FF:000016">
    <property type="entry name" value="CASP8 and FADD-like apoptosis regulator"/>
    <property type="match status" value="1"/>
</dbReference>
<dbReference type="GO" id="GO:0005634">
    <property type="term" value="C:nucleus"/>
    <property type="evidence" value="ECO:0007669"/>
    <property type="project" value="UniProtKB-SubCell"/>
</dbReference>
<dbReference type="CDD" id="cd08333">
    <property type="entry name" value="DED_Caspase_8_r1"/>
    <property type="match status" value="1"/>
</dbReference>
<dbReference type="Proteomes" id="UP000587472">
    <property type="component" value="Unassembled WGS sequence"/>
</dbReference>
<keyword evidence="12" id="KW-0539">Nucleus</keyword>
<dbReference type="PROSITE" id="PS50207">
    <property type="entry name" value="CASPASE_P10"/>
    <property type="match status" value="1"/>
</dbReference>
<feature type="non-terminal residue" evidence="20">
    <location>
        <position position="1"/>
    </location>
</feature>
<evidence type="ECO:0000259" key="19">
    <source>
        <dbReference type="PROSITE" id="PS50208"/>
    </source>
</evidence>
<dbReference type="InterPro" id="IPR011029">
    <property type="entry name" value="DEATH-like_dom_sf"/>
</dbReference>
<keyword evidence="4" id="KW-0963">Cytoplasm</keyword>
<dbReference type="CDD" id="cd08334">
    <property type="entry name" value="DED_Caspase_8_10_r2"/>
    <property type="match status" value="1"/>
</dbReference>
<comment type="caution">
    <text evidence="20">The sequence shown here is derived from an EMBL/GenBank/DDBJ whole genome shotgun (WGS) entry which is preliminary data.</text>
</comment>
<dbReference type="InterPro" id="IPR002138">
    <property type="entry name" value="Pept_C14_p10"/>
</dbReference>
<dbReference type="PRINTS" id="PR00376">
    <property type="entry name" value="IL1BCENZYME"/>
</dbReference>
<dbReference type="GO" id="GO:0004197">
    <property type="term" value="F:cysteine-type endopeptidase activity"/>
    <property type="evidence" value="ECO:0007669"/>
    <property type="project" value="InterPro"/>
</dbReference>
<dbReference type="GO" id="GO:0005737">
    <property type="term" value="C:cytoplasm"/>
    <property type="evidence" value="ECO:0007669"/>
    <property type="project" value="UniProtKB-SubCell"/>
</dbReference>
<evidence type="ECO:0000256" key="14">
    <source>
        <dbReference type="ARBA" id="ARBA00066479"/>
    </source>
</evidence>
<dbReference type="GO" id="GO:0032991">
    <property type="term" value="C:protein-containing complex"/>
    <property type="evidence" value="ECO:0007669"/>
    <property type="project" value="UniProtKB-ARBA"/>
</dbReference>
<accession>A0A7K9XR34</accession>
<dbReference type="EC" id="3.4.22.61" evidence="14"/>
<dbReference type="Gene3D" id="1.10.533.10">
    <property type="entry name" value="Death Domain, Fas"/>
    <property type="match status" value="2"/>
</dbReference>
<dbReference type="CDD" id="cd00032">
    <property type="entry name" value="CASc"/>
    <property type="match status" value="1"/>
</dbReference>
<dbReference type="FunFam" id="3.40.50.1460:FF:000008">
    <property type="entry name" value="caspase-8 isoform X1"/>
    <property type="match status" value="1"/>
</dbReference>
<dbReference type="InterPro" id="IPR001875">
    <property type="entry name" value="DED_dom"/>
</dbReference>
<dbReference type="GO" id="GO:0005886">
    <property type="term" value="C:plasma membrane"/>
    <property type="evidence" value="ECO:0007669"/>
    <property type="project" value="UniProtKB-ARBA"/>
</dbReference>
<reference evidence="20 21" key="1">
    <citation type="submission" date="2019-09" db="EMBL/GenBank/DDBJ databases">
        <title>Bird 10,000 Genomes (B10K) Project - Family phase.</title>
        <authorList>
            <person name="Zhang G."/>
        </authorList>
    </citation>
    <scope>NUCLEOTIDE SEQUENCE [LARGE SCALE GENOMIC DNA]</scope>
    <source>
        <strain evidence="20">B10K-DU-001-60</strain>
        <tissue evidence="20">Muscle</tissue>
    </source>
</reference>
<feature type="non-terminal residue" evidence="20">
    <location>
        <position position="465"/>
    </location>
</feature>
<keyword evidence="7" id="KW-0053">Apoptosis</keyword>